<reference evidence="1" key="1">
    <citation type="submission" date="2022-12" db="EMBL/GenBank/DDBJ databases">
        <authorList>
            <person name="Alioto T."/>
            <person name="Alioto T."/>
            <person name="Gomez Garrido J."/>
        </authorList>
    </citation>
    <scope>NUCLEOTIDE SEQUENCE</scope>
</reference>
<sequence>MLCVITGYPTWRVFSWTSKYKSSQFNEACMNIVMQREPQIWNRLPRVFSIVECLFFW</sequence>
<proteinExistence type="predicted"/>
<dbReference type="EMBL" id="OX395128">
    <property type="protein sequence ID" value="CAI5769926.1"/>
    <property type="molecule type" value="Genomic_DNA"/>
</dbReference>
<evidence type="ECO:0000313" key="1">
    <source>
        <dbReference type="EMBL" id="CAI5769926.1"/>
    </source>
</evidence>
<dbReference type="Proteomes" id="UP001178461">
    <property type="component" value="Chromosome 3"/>
</dbReference>
<gene>
    <name evidence="1" type="ORF">PODLI_1B041057</name>
</gene>
<accession>A0AA35K196</accession>
<dbReference type="AlphaFoldDB" id="A0AA35K196"/>
<keyword evidence="2" id="KW-1185">Reference proteome</keyword>
<organism evidence="1 2">
    <name type="scientific">Podarcis lilfordi</name>
    <name type="common">Lilford's wall lizard</name>
    <dbReference type="NCBI Taxonomy" id="74358"/>
    <lineage>
        <taxon>Eukaryota</taxon>
        <taxon>Metazoa</taxon>
        <taxon>Chordata</taxon>
        <taxon>Craniata</taxon>
        <taxon>Vertebrata</taxon>
        <taxon>Euteleostomi</taxon>
        <taxon>Lepidosauria</taxon>
        <taxon>Squamata</taxon>
        <taxon>Bifurcata</taxon>
        <taxon>Unidentata</taxon>
        <taxon>Episquamata</taxon>
        <taxon>Laterata</taxon>
        <taxon>Lacertibaenia</taxon>
        <taxon>Lacertidae</taxon>
        <taxon>Podarcis</taxon>
    </lineage>
</organism>
<protein>
    <submittedName>
        <fullName evidence="1">Uncharacterized protein</fullName>
    </submittedName>
</protein>
<name>A0AA35K196_9SAUR</name>
<evidence type="ECO:0000313" key="2">
    <source>
        <dbReference type="Proteomes" id="UP001178461"/>
    </source>
</evidence>